<accession>A0A317C9M4</accession>
<dbReference type="OrthoDB" id="9837771at2"/>
<gene>
    <name evidence="2" type="ORF">DKT75_12905</name>
</gene>
<protein>
    <recommendedName>
        <fullName evidence="4">Spore coat protein U domain-containing protein</fullName>
    </recommendedName>
</protein>
<reference evidence="2 3" key="1">
    <citation type="submission" date="2018-05" db="EMBL/GenBank/DDBJ databases">
        <title>Leucothrix arctica sp. nov., isolated from Arctic seawater.</title>
        <authorList>
            <person name="Choi A."/>
            <person name="Baek K."/>
        </authorList>
    </citation>
    <scope>NUCLEOTIDE SEQUENCE [LARGE SCALE GENOMIC DNA]</scope>
    <source>
        <strain evidence="2 3">IMCC9719</strain>
    </source>
</reference>
<dbReference type="AlphaFoldDB" id="A0A317C9M4"/>
<dbReference type="EMBL" id="QGKL01000035">
    <property type="protein sequence ID" value="PWQ95238.1"/>
    <property type="molecule type" value="Genomic_DNA"/>
</dbReference>
<evidence type="ECO:0008006" key="4">
    <source>
        <dbReference type="Google" id="ProtNLM"/>
    </source>
</evidence>
<sequence>MNASPQAFLFTSLLLLSTAAFAASDVKTINVQVTQGTFAELTGSAVDGNINTVSMNNIESNAVVSLGTLGVKSNGDSCYIKFSTMNDFALLHNASGSLLKRYQLGFLGHQVTTNTDKTIALDSCLIANSALTFAARDGLPAIIEDGWYQDRVTITLTAE</sequence>
<keyword evidence="3" id="KW-1185">Reference proteome</keyword>
<evidence type="ECO:0000313" key="3">
    <source>
        <dbReference type="Proteomes" id="UP000245506"/>
    </source>
</evidence>
<evidence type="ECO:0000256" key="1">
    <source>
        <dbReference type="SAM" id="SignalP"/>
    </source>
</evidence>
<comment type="caution">
    <text evidence="2">The sequence shown here is derived from an EMBL/GenBank/DDBJ whole genome shotgun (WGS) entry which is preliminary data.</text>
</comment>
<name>A0A317C9M4_9GAMM</name>
<keyword evidence="1" id="KW-0732">Signal</keyword>
<feature type="signal peptide" evidence="1">
    <location>
        <begin position="1"/>
        <end position="22"/>
    </location>
</feature>
<organism evidence="2 3">
    <name type="scientific">Leucothrix arctica</name>
    <dbReference type="NCBI Taxonomy" id="1481894"/>
    <lineage>
        <taxon>Bacteria</taxon>
        <taxon>Pseudomonadati</taxon>
        <taxon>Pseudomonadota</taxon>
        <taxon>Gammaproteobacteria</taxon>
        <taxon>Thiotrichales</taxon>
        <taxon>Thiotrichaceae</taxon>
        <taxon>Leucothrix</taxon>
    </lineage>
</organism>
<dbReference type="RefSeq" id="WP_109823850.1">
    <property type="nucleotide sequence ID" value="NZ_QGKL01000035.1"/>
</dbReference>
<dbReference type="Proteomes" id="UP000245506">
    <property type="component" value="Unassembled WGS sequence"/>
</dbReference>
<feature type="chain" id="PRO_5016452325" description="Spore coat protein U domain-containing protein" evidence="1">
    <location>
        <begin position="23"/>
        <end position="159"/>
    </location>
</feature>
<proteinExistence type="predicted"/>
<evidence type="ECO:0000313" key="2">
    <source>
        <dbReference type="EMBL" id="PWQ95238.1"/>
    </source>
</evidence>